<dbReference type="Pfam" id="PF25907">
    <property type="entry name" value="DUF7962"/>
    <property type="match status" value="1"/>
</dbReference>
<dbReference type="SUPFAM" id="SSF52833">
    <property type="entry name" value="Thioredoxin-like"/>
    <property type="match status" value="1"/>
</dbReference>
<dbReference type="PROSITE" id="PS50404">
    <property type="entry name" value="GST_NTER"/>
    <property type="match status" value="1"/>
</dbReference>
<dbReference type="Proteomes" id="UP000827724">
    <property type="component" value="Unassembled WGS sequence"/>
</dbReference>
<dbReference type="EMBL" id="JAIWOZ010000001">
    <property type="protein sequence ID" value="KAH6611597.1"/>
    <property type="molecule type" value="Genomic_DNA"/>
</dbReference>
<evidence type="ECO:0008006" key="5">
    <source>
        <dbReference type="Google" id="ProtNLM"/>
    </source>
</evidence>
<evidence type="ECO:0000313" key="4">
    <source>
        <dbReference type="Proteomes" id="UP000827724"/>
    </source>
</evidence>
<dbReference type="InterPro" id="IPR036249">
    <property type="entry name" value="Thioredoxin-like_sf"/>
</dbReference>
<dbReference type="InterPro" id="IPR036282">
    <property type="entry name" value="Glutathione-S-Trfase_C_sf"/>
</dbReference>
<dbReference type="CDD" id="cd00299">
    <property type="entry name" value="GST_C_family"/>
    <property type="match status" value="1"/>
</dbReference>
<gene>
    <name evidence="3" type="ORF">Trco_001617</name>
</gene>
<sequence>MSLAEKPIVLYYYEISPYSKRVLWYLALKGIKFQQCVQPLIMPRPDLSRLGVRYRRIPVLAIGRDVYLDTRLILEKLGELEPGHGNTCLSVATTPEQMALQHLLSVYIMDTGFSRHVVQLILPHIGGVSDPAFLKDRADYIGSGAFFPPDALKAMRPDAIRVVRGGFEFLERTLLSDGREWLLGTTGPSVGDIEVAWSLQWLERVPGAMPEECISKEVFPRVFSWIERFKSAVAKAQEELGEPKTLTGEEAARLVLGAEYHEAEGRVDEGDSLVRLRGLSKGQLVQVWPTDTGSNHKDLGELVSIDDKEVVVEAKAEGGASVRVHAQRHGFAVAAYEE</sequence>
<accession>A0A9P8QZ76</accession>
<dbReference type="InterPro" id="IPR010987">
    <property type="entry name" value="Glutathione-S-Trfase_C-like"/>
</dbReference>
<reference evidence="3" key="1">
    <citation type="submission" date="2021-08" db="EMBL/GenBank/DDBJ databases">
        <title>Chromosome-Level Trichoderma cornu-damae using Hi-C Data.</title>
        <authorList>
            <person name="Kim C.S."/>
        </authorList>
    </citation>
    <scope>NUCLEOTIDE SEQUENCE</scope>
    <source>
        <strain evidence="3">KA19-0412C</strain>
    </source>
</reference>
<dbReference type="Pfam" id="PF13417">
    <property type="entry name" value="GST_N_3"/>
    <property type="match status" value="1"/>
</dbReference>
<dbReference type="InterPro" id="IPR004045">
    <property type="entry name" value="Glutathione_S-Trfase_N"/>
</dbReference>
<keyword evidence="4" id="KW-1185">Reference proteome</keyword>
<dbReference type="OrthoDB" id="202840at2759"/>
<dbReference type="AlphaFoldDB" id="A0A9P8QZ76"/>
<name>A0A9P8QZ76_9HYPO</name>
<comment type="caution">
    <text evidence="3">The sequence shown here is derived from an EMBL/GenBank/DDBJ whole genome shotgun (WGS) entry which is preliminary data.</text>
</comment>
<evidence type="ECO:0000259" key="1">
    <source>
        <dbReference type="PROSITE" id="PS50404"/>
    </source>
</evidence>
<proteinExistence type="predicted"/>
<organism evidence="3 4">
    <name type="scientific">Trichoderma cornu-damae</name>
    <dbReference type="NCBI Taxonomy" id="654480"/>
    <lineage>
        <taxon>Eukaryota</taxon>
        <taxon>Fungi</taxon>
        <taxon>Dikarya</taxon>
        <taxon>Ascomycota</taxon>
        <taxon>Pezizomycotina</taxon>
        <taxon>Sordariomycetes</taxon>
        <taxon>Hypocreomycetidae</taxon>
        <taxon>Hypocreales</taxon>
        <taxon>Hypocreaceae</taxon>
        <taxon>Trichoderma</taxon>
    </lineage>
</organism>
<feature type="domain" description="GST C-terminal" evidence="2">
    <location>
        <begin position="94"/>
        <end position="247"/>
    </location>
</feature>
<dbReference type="PROSITE" id="PS50405">
    <property type="entry name" value="GST_CTER"/>
    <property type="match status" value="1"/>
</dbReference>
<protein>
    <recommendedName>
        <fullName evidence="5">GST N-terminal domain-containing protein</fullName>
    </recommendedName>
</protein>
<dbReference type="CDD" id="cd00570">
    <property type="entry name" value="GST_N_family"/>
    <property type="match status" value="1"/>
</dbReference>
<evidence type="ECO:0000313" key="3">
    <source>
        <dbReference type="EMBL" id="KAH6611597.1"/>
    </source>
</evidence>
<dbReference type="SUPFAM" id="SSF47616">
    <property type="entry name" value="GST C-terminal domain-like"/>
    <property type="match status" value="1"/>
</dbReference>
<evidence type="ECO:0000259" key="2">
    <source>
        <dbReference type="PROSITE" id="PS50405"/>
    </source>
</evidence>
<dbReference type="Gene3D" id="3.40.30.110">
    <property type="match status" value="2"/>
</dbReference>
<feature type="domain" description="GST N-terminal" evidence="1">
    <location>
        <begin position="6"/>
        <end position="85"/>
    </location>
</feature>
<dbReference type="InterPro" id="IPR058268">
    <property type="entry name" value="DUF7962"/>
</dbReference>